<sequence>MLFTPYRLGRLTLPNRIVMPPMTRARAGAGHVPAPMMADYYAQRASAGLIITEGTQISPQGQGYAWTPGIHSPEQVAGWRRVTDAVHAAGGRIFAQLWHVGRISHTALQPGGAAPVSSSPLVAEGVKVFIDPEGRGPASGVGEMVQHSAPRALTEAEIGQIVQDFATAARNALEAGFDGVELHGANGYLIEQFIDSQANTRTDGYGGSLPNRLRFLREVTEAVIGVVGAGRVGVRLAPLTTLQGAVDDTPQATYLAAAALLDALGVVYLHIAEADWDDAPDMPAAFREALRMIYGGTLIYAGKYTRERAETALERGWADLIGFGRPFVANPDLPERLQHGWPLAEPDASRFFGGDARGLTDYPRHDAASRRA</sequence>
<dbReference type="CDD" id="cd02933">
    <property type="entry name" value="OYE_like_FMN"/>
    <property type="match status" value="1"/>
</dbReference>
<evidence type="ECO:0000256" key="2">
    <source>
        <dbReference type="ARBA" id="ARBA00005979"/>
    </source>
</evidence>
<proteinExistence type="inferred from homology"/>
<evidence type="ECO:0000256" key="3">
    <source>
        <dbReference type="ARBA" id="ARBA00023002"/>
    </source>
</evidence>
<dbReference type="Proteomes" id="UP000270261">
    <property type="component" value="Unassembled WGS sequence"/>
</dbReference>
<comment type="cofactor">
    <cofactor evidence="1">
        <name>FMN</name>
        <dbReference type="ChEBI" id="CHEBI:58210"/>
    </cofactor>
</comment>
<dbReference type="GO" id="GO:0016628">
    <property type="term" value="F:oxidoreductase activity, acting on the CH-CH group of donors, NAD or NADP as acceptor"/>
    <property type="evidence" value="ECO:0007669"/>
    <property type="project" value="UniProtKB-ARBA"/>
</dbReference>
<dbReference type="GO" id="GO:0010181">
    <property type="term" value="F:FMN binding"/>
    <property type="evidence" value="ECO:0007669"/>
    <property type="project" value="InterPro"/>
</dbReference>
<evidence type="ECO:0000313" key="5">
    <source>
        <dbReference type="EMBL" id="RRN45910.1"/>
    </source>
</evidence>
<name>A0A426FTC1_9BURK</name>
<dbReference type="InterPro" id="IPR045247">
    <property type="entry name" value="Oye-like"/>
</dbReference>
<evidence type="ECO:0000259" key="4">
    <source>
        <dbReference type="Pfam" id="PF00724"/>
    </source>
</evidence>
<accession>A0A426FTC1</accession>
<keyword evidence="6" id="KW-1185">Reference proteome</keyword>
<dbReference type="RefSeq" id="WP_125095336.1">
    <property type="nucleotide sequence ID" value="NZ_RRUE01000001.1"/>
</dbReference>
<evidence type="ECO:0000256" key="1">
    <source>
        <dbReference type="ARBA" id="ARBA00001917"/>
    </source>
</evidence>
<keyword evidence="3" id="KW-0560">Oxidoreductase</keyword>
<dbReference type="EMBL" id="RRUE01000001">
    <property type="protein sequence ID" value="RRN45910.1"/>
    <property type="molecule type" value="Genomic_DNA"/>
</dbReference>
<dbReference type="Gene3D" id="3.20.20.70">
    <property type="entry name" value="Aldolase class I"/>
    <property type="match status" value="1"/>
</dbReference>
<feature type="domain" description="NADH:flavin oxidoreductase/NADH oxidase N-terminal" evidence="4">
    <location>
        <begin position="2"/>
        <end position="342"/>
    </location>
</feature>
<gene>
    <name evidence="5" type="ORF">EHV23_07285</name>
</gene>
<dbReference type="SUPFAM" id="SSF51395">
    <property type="entry name" value="FMN-linked oxidoreductases"/>
    <property type="match status" value="1"/>
</dbReference>
<dbReference type="OrthoDB" id="8985337at2"/>
<dbReference type="FunFam" id="3.20.20.70:FF:000059">
    <property type="entry name" value="N-ethylmaleimide reductase, FMN-linked"/>
    <property type="match status" value="1"/>
</dbReference>
<protein>
    <submittedName>
        <fullName evidence="5">Alkene reductase</fullName>
    </submittedName>
</protein>
<dbReference type="InterPro" id="IPR001155">
    <property type="entry name" value="OxRdtase_FMN_N"/>
</dbReference>
<dbReference type="Pfam" id="PF00724">
    <property type="entry name" value="Oxidored_FMN"/>
    <property type="match status" value="1"/>
</dbReference>
<comment type="similarity">
    <text evidence="2">Belongs to the NADH:flavin oxidoreductase/NADH oxidase family.</text>
</comment>
<dbReference type="GO" id="GO:0005829">
    <property type="term" value="C:cytosol"/>
    <property type="evidence" value="ECO:0007669"/>
    <property type="project" value="UniProtKB-ARBA"/>
</dbReference>
<dbReference type="InterPro" id="IPR013785">
    <property type="entry name" value="Aldolase_TIM"/>
</dbReference>
<dbReference type="PANTHER" id="PTHR22893:SF91">
    <property type="entry name" value="NADPH DEHYDROGENASE 2-RELATED"/>
    <property type="match status" value="1"/>
</dbReference>
<dbReference type="AlphaFoldDB" id="A0A426FTC1"/>
<reference evidence="5 6" key="1">
    <citation type="submission" date="2018-11" db="EMBL/GenBank/DDBJ databases">
        <title>Genome sequencing of Lautropia sp. KCOM 2505 (= ChDC F240).</title>
        <authorList>
            <person name="Kook J.-K."/>
            <person name="Park S.-N."/>
            <person name="Lim Y.K."/>
        </authorList>
    </citation>
    <scope>NUCLEOTIDE SEQUENCE [LARGE SCALE GENOMIC DNA]</scope>
    <source>
        <strain evidence="5 6">KCOM 2505</strain>
    </source>
</reference>
<evidence type="ECO:0000313" key="6">
    <source>
        <dbReference type="Proteomes" id="UP000270261"/>
    </source>
</evidence>
<dbReference type="PANTHER" id="PTHR22893">
    <property type="entry name" value="NADH OXIDOREDUCTASE-RELATED"/>
    <property type="match status" value="1"/>
</dbReference>
<comment type="caution">
    <text evidence="5">The sequence shown here is derived from an EMBL/GenBank/DDBJ whole genome shotgun (WGS) entry which is preliminary data.</text>
</comment>
<organism evidence="5 6">
    <name type="scientific">Lautropia dentalis</name>
    <dbReference type="NCBI Taxonomy" id="2490857"/>
    <lineage>
        <taxon>Bacteria</taxon>
        <taxon>Pseudomonadati</taxon>
        <taxon>Pseudomonadota</taxon>
        <taxon>Betaproteobacteria</taxon>
        <taxon>Burkholderiales</taxon>
        <taxon>Burkholderiaceae</taxon>
        <taxon>Lautropia</taxon>
    </lineage>
</organism>